<reference evidence="5" key="5">
    <citation type="submission" date="2025-09" db="UniProtKB">
        <authorList>
            <consortium name="Ensembl"/>
        </authorList>
    </citation>
    <scope>IDENTIFICATION</scope>
</reference>
<organism evidence="5 6">
    <name type="scientific">Callorhinchus milii</name>
    <name type="common">Ghost shark</name>
    <dbReference type="NCBI Taxonomy" id="7868"/>
    <lineage>
        <taxon>Eukaryota</taxon>
        <taxon>Metazoa</taxon>
        <taxon>Chordata</taxon>
        <taxon>Craniata</taxon>
        <taxon>Vertebrata</taxon>
        <taxon>Chondrichthyes</taxon>
        <taxon>Holocephali</taxon>
        <taxon>Chimaeriformes</taxon>
        <taxon>Callorhinchidae</taxon>
        <taxon>Callorhinchus</taxon>
    </lineage>
</organism>
<dbReference type="SUPFAM" id="SSF54277">
    <property type="entry name" value="CAD &amp; PB1 domains"/>
    <property type="match status" value="1"/>
</dbReference>
<evidence type="ECO:0000313" key="6">
    <source>
        <dbReference type="Proteomes" id="UP000314986"/>
    </source>
</evidence>
<proteinExistence type="predicted"/>
<keyword evidence="3" id="KW-0175">Coiled coil</keyword>
<dbReference type="Pfam" id="PF09033">
    <property type="entry name" value="DFF-C"/>
    <property type="match status" value="2"/>
</dbReference>
<reference evidence="6" key="2">
    <citation type="journal article" date="2007" name="PLoS Biol.">
        <title>Survey sequencing and comparative analysis of the elephant shark (Callorhinchus milii) genome.</title>
        <authorList>
            <person name="Venkatesh B."/>
            <person name="Kirkness E.F."/>
            <person name="Loh Y.H."/>
            <person name="Halpern A.L."/>
            <person name="Lee A.P."/>
            <person name="Johnson J."/>
            <person name="Dandona N."/>
            <person name="Viswanathan L.D."/>
            <person name="Tay A."/>
            <person name="Venter J.C."/>
            <person name="Strausberg R.L."/>
            <person name="Brenner S."/>
        </authorList>
    </citation>
    <scope>NUCLEOTIDE SEQUENCE [LARGE SCALE GENOMIC DNA]</scope>
</reference>
<keyword evidence="6" id="KW-1185">Reference proteome</keyword>
<dbReference type="GO" id="GO:0006915">
    <property type="term" value="P:apoptotic process"/>
    <property type="evidence" value="ECO:0007669"/>
    <property type="project" value="UniProtKB-UniRule"/>
</dbReference>
<dbReference type="InParanoid" id="A0A4W3H9J4"/>
<reference evidence="6" key="1">
    <citation type="journal article" date="2006" name="Science">
        <title>Ancient noncoding elements conserved in the human genome.</title>
        <authorList>
            <person name="Venkatesh B."/>
            <person name="Kirkness E.F."/>
            <person name="Loh Y.H."/>
            <person name="Halpern A.L."/>
            <person name="Lee A.P."/>
            <person name="Johnson J."/>
            <person name="Dandona N."/>
            <person name="Viswanathan L.D."/>
            <person name="Tay A."/>
            <person name="Venter J.C."/>
            <person name="Strausberg R.L."/>
            <person name="Brenner S."/>
        </authorList>
    </citation>
    <scope>NUCLEOTIDE SEQUENCE [LARGE SCALE GENOMIC DNA]</scope>
</reference>
<dbReference type="Gene3D" id="1.10.1490.10">
    <property type="entry name" value="C-terminal domain of DFF45/ICAD (DFF-C domain)"/>
    <property type="match status" value="3"/>
</dbReference>
<evidence type="ECO:0000256" key="2">
    <source>
        <dbReference type="PROSITE-ProRule" id="PRU00447"/>
    </source>
</evidence>
<feature type="coiled-coil region" evidence="3">
    <location>
        <begin position="158"/>
        <end position="188"/>
    </location>
</feature>
<keyword evidence="1 2" id="KW-0053">Apoptosis</keyword>
<dbReference type="STRING" id="7868.ENSCMIP00000011837"/>
<reference evidence="5" key="4">
    <citation type="submission" date="2025-08" db="UniProtKB">
        <authorList>
            <consortium name="Ensembl"/>
        </authorList>
    </citation>
    <scope>IDENTIFICATION</scope>
</reference>
<accession>A0A4W3H9J4</accession>
<dbReference type="PROSITE" id="PS51135">
    <property type="entry name" value="CIDE_N"/>
    <property type="match status" value="1"/>
</dbReference>
<dbReference type="Proteomes" id="UP000314986">
    <property type="component" value="Unassembled WGS sequence"/>
</dbReference>
<dbReference type="Gene3D" id="3.10.20.10">
    <property type="match status" value="1"/>
</dbReference>
<dbReference type="InterPro" id="IPR027296">
    <property type="entry name" value="DFF-C"/>
</dbReference>
<gene>
    <name evidence="5" type="primary">dffa</name>
</gene>
<dbReference type="GeneID" id="103184247"/>
<dbReference type="PANTHER" id="PTHR12306:SF16">
    <property type="entry name" value="DNAATION FACTOR SUBUNIT ALPHA"/>
    <property type="match status" value="1"/>
</dbReference>
<dbReference type="AlphaFoldDB" id="A0A4W3H9J4"/>
<evidence type="ECO:0000256" key="1">
    <source>
        <dbReference type="ARBA" id="ARBA00022703"/>
    </source>
</evidence>
<protein>
    <recommendedName>
        <fullName evidence="4">CIDE-N domain-containing protein</fullName>
    </recommendedName>
</protein>
<dbReference type="OrthoDB" id="6475906at2759"/>
<dbReference type="SUPFAM" id="SSF81783">
    <property type="entry name" value="C-terminal domain of DFF45/ICAD (DFF-C domain)"/>
    <property type="match status" value="1"/>
</dbReference>
<name>A0A4W3H9J4_CALMI</name>
<feature type="coiled-coil region" evidence="3">
    <location>
        <begin position="273"/>
        <end position="303"/>
    </location>
</feature>
<dbReference type="RefSeq" id="XP_007900349.1">
    <property type="nucleotide sequence ID" value="XM_007902158.2"/>
</dbReference>
<dbReference type="GO" id="GO:0042981">
    <property type="term" value="P:regulation of apoptotic process"/>
    <property type="evidence" value="ECO:0007669"/>
    <property type="project" value="TreeGrafter"/>
</dbReference>
<dbReference type="CTD" id="1676"/>
<reference evidence="6" key="3">
    <citation type="journal article" date="2014" name="Nature">
        <title>Elephant shark genome provides unique insights into gnathostome evolution.</title>
        <authorList>
            <consortium name="International Elephant Shark Genome Sequencing Consortium"/>
            <person name="Venkatesh B."/>
            <person name="Lee A.P."/>
            <person name="Ravi V."/>
            <person name="Maurya A.K."/>
            <person name="Lian M.M."/>
            <person name="Swann J.B."/>
            <person name="Ohta Y."/>
            <person name="Flajnik M.F."/>
            <person name="Sutoh Y."/>
            <person name="Kasahara M."/>
            <person name="Hoon S."/>
            <person name="Gangu V."/>
            <person name="Roy S.W."/>
            <person name="Irimia M."/>
            <person name="Korzh V."/>
            <person name="Kondrychyn I."/>
            <person name="Lim Z.W."/>
            <person name="Tay B.H."/>
            <person name="Tohari S."/>
            <person name="Kong K.W."/>
            <person name="Ho S."/>
            <person name="Lorente-Galdos B."/>
            <person name="Quilez J."/>
            <person name="Marques-Bonet T."/>
            <person name="Raney B.J."/>
            <person name="Ingham P.W."/>
            <person name="Tay A."/>
            <person name="Hillier L.W."/>
            <person name="Minx P."/>
            <person name="Boehm T."/>
            <person name="Wilson R.K."/>
            <person name="Brenner S."/>
            <person name="Warren W.C."/>
        </authorList>
    </citation>
    <scope>NUCLEOTIDE SEQUENCE [LARGE SCALE GENOMIC DNA]</scope>
</reference>
<dbReference type="GeneTree" id="ENSGT00390000018596"/>
<dbReference type="KEGG" id="cmk:103184247"/>
<dbReference type="SMART" id="SM00266">
    <property type="entry name" value="CAD"/>
    <property type="match status" value="1"/>
</dbReference>
<sequence length="425" mass="47877">MESSRGRVGHSVCDARRSRSCRVSACSLQELLSEGKQKLDLDKLDEEKPSVVLEEDGTIVDDEDYFLCQPKNTMFMILRSDEEWVAVNVVAPKLELSLGAQRDDAADSLYSEDQLDSAEHSSNWRLLARQLQENLARIITMSESELQALIEAPPAELAKELKETLKGVEELQDTLQQSLDKREQQRQAKELLELYLKASAPEKAVVPKLEAPLGAQKGGATIGLYSEDQVDSAEHSSNWKPLARQFRENLARIITMSESELQALIKAPPAELAKELKETLKGAERLQNTLQHSLNKREEERQTKMLLEQYLKAEAPVNDDSEDAKGTDQMDCSNANSNRKCLHPHIIGVLEKKDSPEFSLSNEELQEVIKVDEAGLATDAHCSIQKAKNTKYECKKELEKRLSKMKALEELSIHSKKMRMTPQQI</sequence>
<evidence type="ECO:0000259" key="4">
    <source>
        <dbReference type="PROSITE" id="PS51135"/>
    </source>
</evidence>
<evidence type="ECO:0000256" key="3">
    <source>
        <dbReference type="SAM" id="Coils"/>
    </source>
</evidence>
<evidence type="ECO:0000313" key="5">
    <source>
        <dbReference type="Ensembl" id="ENSCMIP00000011837.1"/>
    </source>
</evidence>
<dbReference type="Ensembl" id="ENSCMIT00000012122.1">
    <property type="protein sequence ID" value="ENSCMIP00000011837.1"/>
    <property type="gene ID" value="ENSCMIG00000006112.1"/>
</dbReference>
<dbReference type="Pfam" id="PF02017">
    <property type="entry name" value="CIDE-N"/>
    <property type="match status" value="1"/>
</dbReference>
<dbReference type="InterPro" id="IPR003508">
    <property type="entry name" value="CIDE-N_dom"/>
</dbReference>
<dbReference type="PANTHER" id="PTHR12306">
    <property type="entry name" value="CELL DEATH ACTIVATOR CIDE"/>
    <property type="match status" value="1"/>
</dbReference>
<feature type="domain" description="CIDE-N" evidence="4">
    <location>
        <begin position="6"/>
        <end position="86"/>
    </location>
</feature>
<dbReference type="InterPro" id="IPR015121">
    <property type="entry name" value="DNA_fragmentation_mid_dom"/>
</dbReference>